<keyword evidence="11" id="KW-0407">Ion channel</keyword>
<dbReference type="PANTHER" id="PTHR11537">
    <property type="entry name" value="VOLTAGE-GATED POTASSIUM CHANNEL"/>
    <property type="match status" value="1"/>
</dbReference>
<keyword evidence="5" id="KW-0631">Potassium channel</keyword>
<dbReference type="Gene3D" id="1.20.5.110">
    <property type="match status" value="1"/>
</dbReference>
<evidence type="ECO:0000256" key="8">
    <source>
        <dbReference type="ARBA" id="ARBA00022989"/>
    </source>
</evidence>
<dbReference type="InterPro" id="IPR028325">
    <property type="entry name" value="VG_K_chnl"/>
</dbReference>
<evidence type="ECO:0000256" key="11">
    <source>
        <dbReference type="ARBA" id="ARBA00023303"/>
    </source>
</evidence>
<evidence type="ECO:0000256" key="7">
    <source>
        <dbReference type="ARBA" id="ARBA00022958"/>
    </source>
</evidence>
<dbReference type="InterPro" id="IPR027359">
    <property type="entry name" value="Volt_channel_dom_sf"/>
</dbReference>
<evidence type="ECO:0000256" key="5">
    <source>
        <dbReference type="ARBA" id="ARBA00022826"/>
    </source>
</evidence>
<evidence type="ECO:0000259" key="13">
    <source>
        <dbReference type="Pfam" id="PF00520"/>
    </source>
</evidence>
<dbReference type="InterPro" id="IPR005821">
    <property type="entry name" value="Ion_trans_dom"/>
</dbReference>
<evidence type="ECO:0000256" key="12">
    <source>
        <dbReference type="SAM" id="Phobius"/>
    </source>
</evidence>
<organism evidence="14 15">
    <name type="scientific">Vibrio agarivorans</name>
    <dbReference type="NCBI Taxonomy" id="153622"/>
    <lineage>
        <taxon>Bacteria</taxon>
        <taxon>Pseudomonadati</taxon>
        <taxon>Pseudomonadota</taxon>
        <taxon>Gammaproteobacteria</taxon>
        <taxon>Vibrionales</taxon>
        <taxon>Vibrionaceae</taxon>
        <taxon>Vibrio</taxon>
    </lineage>
</organism>
<feature type="transmembrane region" description="Helical" evidence="12">
    <location>
        <begin position="20"/>
        <end position="39"/>
    </location>
</feature>
<keyword evidence="3" id="KW-0633">Potassium transport</keyword>
<dbReference type="Gene3D" id="1.20.120.350">
    <property type="entry name" value="Voltage-gated potassium channels. Chain C"/>
    <property type="match status" value="1"/>
</dbReference>
<dbReference type="EMBL" id="JAUEOZ010000001">
    <property type="protein sequence ID" value="MDN2480597.1"/>
    <property type="molecule type" value="Genomic_DNA"/>
</dbReference>
<accession>A0ABT7XXT5</accession>
<evidence type="ECO:0000256" key="6">
    <source>
        <dbReference type="ARBA" id="ARBA00022882"/>
    </source>
</evidence>
<dbReference type="SUPFAM" id="SSF81324">
    <property type="entry name" value="Voltage-gated potassium channels"/>
    <property type="match status" value="1"/>
</dbReference>
<dbReference type="Pfam" id="PF00520">
    <property type="entry name" value="Ion_trans"/>
    <property type="match status" value="1"/>
</dbReference>
<gene>
    <name evidence="14" type="ORF">QWJ08_04275</name>
</gene>
<proteinExistence type="predicted"/>
<keyword evidence="10 12" id="KW-0472">Membrane</keyword>
<evidence type="ECO:0000313" key="14">
    <source>
        <dbReference type="EMBL" id="MDN2480597.1"/>
    </source>
</evidence>
<comment type="caution">
    <text evidence="14">The sequence shown here is derived from an EMBL/GenBank/DDBJ whole genome shotgun (WGS) entry which is preliminary data.</text>
</comment>
<dbReference type="PRINTS" id="PR00169">
    <property type="entry name" value="KCHANNEL"/>
</dbReference>
<feature type="transmembrane region" description="Helical" evidence="12">
    <location>
        <begin position="193"/>
        <end position="217"/>
    </location>
</feature>
<evidence type="ECO:0000256" key="1">
    <source>
        <dbReference type="ARBA" id="ARBA00004141"/>
    </source>
</evidence>
<evidence type="ECO:0000313" key="15">
    <source>
        <dbReference type="Proteomes" id="UP001169719"/>
    </source>
</evidence>
<feature type="transmembrane region" description="Helical" evidence="12">
    <location>
        <begin position="129"/>
        <end position="152"/>
    </location>
</feature>
<keyword evidence="9" id="KW-0406">Ion transport</keyword>
<feature type="transmembrane region" description="Helical" evidence="12">
    <location>
        <begin position="164"/>
        <end position="181"/>
    </location>
</feature>
<keyword evidence="8 12" id="KW-1133">Transmembrane helix</keyword>
<keyword evidence="4 12" id="KW-0812">Transmembrane</keyword>
<keyword evidence="7" id="KW-0630">Potassium</keyword>
<evidence type="ECO:0000256" key="9">
    <source>
        <dbReference type="ARBA" id="ARBA00023065"/>
    </source>
</evidence>
<keyword evidence="15" id="KW-1185">Reference proteome</keyword>
<protein>
    <submittedName>
        <fullName evidence="14">Ion transporter</fullName>
    </submittedName>
</protein>
<name>A0ABT7XXT5_9VIBR</name>
<evidence type="ECO:0000256" key="2">
    <source>
        <dbReference type="ARBA" id="ARBA00022448"/>
    </source>
</evidence>
<keyword evidence="6" id="KW-0851">Voltage-gated channel</keyword>
<feature type="domain" description="Ion transport" evidence="13">
    <location>
        <begin position="17"/>
        <end position="222"/>
    </location>
</feature>
<evidence type="ECO:0000256" key="10">
    <source>
        <dbReference type="ARBA" id="ARBA00023136"/>
    </source>
</evidence>
<reference evidence="14" key="1">
    <citation type="submission" date="2024-05" db="EMBL/GenBank/DDBJ databases">
        <title>Genome Sequences of Four Agar- Degrading Marine Bacteria.</title>
        <authorList>
            <person name="Phillips E.K."/>
            <person name="Shaffer J.C."/>
            <person name="Henson M.W."/>
            <person name="Temperton B."/>
            <person name="Thrash C.J."/>
            <person name="Martin M.O."/>
        </authorList>
    </citation>
    <scope>NUCLEOTIDE SEQUENCE</scope>
    <source>
        <strain evidence="14">EKP203</strain>
    </source>
</reference>
<sequence length="255" mass="29291">MMVIKATRDDIEEIGPFQIFTLILSVYVLLALLFEHLFLPQEDVKQILRMADHFVCFFFLLDFSIRFYRAKSKWAFMKWGWIDLLSSIPMLDAFRYGRLVRVIRVLRILRAIRSVKVLLTFVLRSRMQGTFSLVAAMSIILMIFGAVGILEFERGAEGSNINNAIDALWWSFVTMTTVGYGDYYPVTSGGRVIATMLMISGVGLFGTFTGFVASWFVEEESSKDDQQLDELKQQITILSLQMNELKVVIEQQKCK</sequence>
<dbReference type="Gene3D" id="1.10.287.70">
    <property type="match status" value="1"/>
</dbReference>
<comment type="subcellular location">
    <subcellularLocation>
        <location evidence="1">Membrane</location>
        <topology evidence="1">Multi-pass membrane protein</topology>
    </subcellularLocation>
</comment>
<feature type="transmembrane region" description="Helical" evidence="12">
    <location>
        <begin position="51"/>
        <end position="68"/>
    </location>
</feature>
<dbReference type="RefSeq" id="WP_289960811.1">
    <property type="nucleotide sequence ID" value="NZ_JAUEOZ010000001.1"/>
</dbReference>
<evidence type="ECO:0000256" key="3">
    <source>
        <dbReference type="ARBA" id="ARBA00022538"/>
    </source>
</evidence>
<keyword evidence="2" id="KW-0813">Transport</keyword>
<dbReference type="PANTHER" id="PTHR11537:SF254">
    <property type="entry name" value="POTASSIUM VOLTAGE-GATED CHANNEL PROTEIN SHAB"/>
    <property type="match status" value="1"/>
</dbReference>
<dbReference type="Proteomes" id="UP001169719">
    <property type="component" value="Unassembled WGS sequence"/>
</dbReference>
<evidence type="ECO:0000256" key="4">
    <source>
        <dbReference type="ARBA" id="ARBA00022692"/>
    </source>
</evidence>